<dbReference type="GO" id="GO:0005886">
    <property type="term" value="C:plasma membrane"/>
    <property type="evidence" value="ECO:0007669"/>
    <property type="project" value="TreeGrafter"/>
</dbReference>
<dbReference type="OrthoDB" id="7234554at2"/>
<dbReference type="AlphaFoldDB" id="A0A4Y6UIC6"/>
<organism evidence="2 3">
    <name type="scientific">Swingsia samuiensis</name>
    <dbReference type="NCBI Taxonomy" id="1293412"/>
    <lineage>
        <taxon>Bacteria</taxon>
        <taxon>Pseudomonadati</taxon>
        <taxon>Pseudomonadota</taxon>
        <taxon>Alphaproteobacteria</taxon>
        <taxon>Acetobacterales</taxon>
        <taxon>Acetobacteraceae</taxon>
        <taxon>Swingsia</taxon>
    </lineage>
</organism>
<protein>
    <submittedName>
        <fullName evidence="2">AsmA family protein</fullName>
    </submittedName>
</protein>
<dbReference type="RefSeq" id="WP_141461057.1">
    <property type="nucleotide sequence ID" value="NZ_CP038141.1"/>
</dbReference>
<dbReference type="KEGG" id="ssam:E3D00_06650"/>
<dbReference type="GO" id="GO:0090313">
    <property type="term" value="P:regulation of protein targeting to membrane"/>
    <property type="evidence" value="ECO:0007669"/>
    <property type="project" value="TreeGrafter"/>
</dbReference>
<feature type="domain" description="AsmA" evidence="1">
    <location>
        <begin position="439"/>
        <end position="708"/>
    </location>
</feature>
<feature type="domain" description="AsmA" evidence="1">
    <location>
        <begin position="5"/>
        <end position="175"/>
    </location>
</feature>
<dbReference type="Proteomes" id="UP000316313">
    <property type="component" value="Chromosome"/>
</dbReference>
<evidence type="ECO:0000313" key="2">
    <source>
        <dbReference type="EMBL" id="QDH17272.1"/>
    </source>
</evidence>
<gene>
    <name evidence="2" type="ORF">E3D00_06650</name>
</gene>
<name>A0A4Y6UIC6_9PROT</name>
<keyword evidence="3" id="KW-1185">Reference proteome</keyword>
<dbReference type="InterPro" id="IPR052894">
    <property type="entry name" value="AsmA-related"/>
</dbReference>
<dbReference type="InterPro" id="IPR007844">
    <property type="entry name" value="AsmA"/>
</dbReference>
<dbReference type="PANTHER" id="PTHR30441:SF4">
    <property type="entry name" value="PROTEIN ASMA"/>
    <property type="match status" value="1"/>
</dbReference>
<sequence length="852" mass="91599">MRKLTGALIGVIVTVVGASVAAHELINQDELRQRITEAVKKETGLSMTMESSSVQILPWPSFEAHNIVLQRAGQKVLLKAGTMHAGLSILSLLHREVRFQDFTVDKADLSLVRQADGEANWDVQPEQNRSASLKAPVPFAMHDHVGERVQAHWTLTLDGLHLTNSTVQWRDEEGGLNGGFQITTLDLAGLKSESPWINLQATHGGTPFTLQGHVGSLSALQSGKATWTFSLGTTLGADASHDWLNVDGEFKDALHLRGLWMTAQGEWKNLKDIEQIFPHAALPDVQGVGGEITLQGGSPLNSDGTWAQKGMALANNIVPERLHLHAAGITLKQGPVFKNVHIDANADAAPLSWLADVEWKNSAWHVVGNSAQLKDVDQAWLDRFKTPLPVETEIRSVSLSLASALTMPNGQPPENAQDDLRTTISGKISASHSDLTVQGKAHLLRIPNAILNDASFHAQVNGSGWSDIAINDLSFQSREAALNGKLHAVLDKNTPPLVNGDLHVTQLDLDALHDVWWDKVREARTTQGQQASNKPSVLVPGLPGQVKAPAVAPSAPHKEEAMPSSLPKWVERLRALDLDLHLALDRVIFYKRDYTDLATHVTLSGGHLRLEPITGQGQGISLSGQVDVDASSLPVQLSMTFQPLILPVGLVEQGLQLPFLLQGPMQFVGQVTGQGQTKEELLQSLKGHLGVSMVDGRVDGNVLGRLAGKAAFLENGFHSLRCLGVHMTLGDGAADLDTMSLQAGHFQTTGHGRVQLMTNEMLLHMLPSLDLGGAGASTPVLVTGLLNDPHIAQDRDAGGRFQVTFGGNAEVDPCNAALAAGREGHEGPVPTQQQEKSRVQPANILRALGVVH</sequence>
<proteinExistence type="predicted"/>
<dbReference type="EMBL" id="CP038141">
    <property type="protein sequence ID" value="QDH17272.1"/>
    <property type="molecule type" value="Genomic_DNA"/>
</dbReference>
<reference evidence="2 3" key="1">
    <citation type="submission" date="2019-03" db="EMBL/GenBank/DDBJ databases">
        <title>The complete genome sequence of Swingsia samuiensis NBRC107927(T).</title>
        <authorList>
            <person name="Chua K.-O."/>
            <person name="Chan K.-G."/>
            <person name="See-Too W.-S."/>
        </authorList>
    </citation>
    <scope>NUCLEOTIDE SEQUENCE [LARGE SCALE GENOMIC DNA]</scope>
    <source>
        <strain evidence="2 3">AH83</strain>
    </source>
</reference>
<accession>A0A4Y6UIC6</accession>
<dbReference type="PANTHER" id="PTHR30441">
    <property type="entry name" value="DUF748 DOMAIN-CONTAINING PROTEIN"/>
    <property type="match status" value="1"/>
</dbReference>
<dbReference type="Pfam" id="PF05170">
    <property type="entry name" value="AsmA"/>
    <property type="match status" value="2"/>
</dbReference>
<evidence type="ECO:0000259" key="1">
    <source>
        <dbReference type="Pfam" id="PF05170"/>
    </source>
</evidence>
<evidence type="ECO:0000313" key="3">
    <source>
        <dbReference type="Proteomes" id="UP000316313"/>
    </source>
</evidence>